<dbReference type="HOGENOM" id="CLU_2384014_0_0_6"/>
<organism evidence="1 2">
    <name type="scientific">Pseudoxanthomonas spadix (strain BD-a59)</name>
    <dbReference type="NCBI Taxonomy" id="1045855"/>
    <lineage>
        <taxon>Bacteria</taxon>
        <taxon>Pseudomonadati</taxon>
        <taxon>Pseudomonadota</taxon>
        <taxon>Gammaproteobacteria</taxon>
        <taxon>Lysobacterales</taxon>
        <taxon>Lysobacteraceae</taxon>
        <taxon>Pseudoxanthomonas</taxon>
    </lineage>
</organism>
<evidence type="ECO:0000313" key="1">
    <source>
        <dbReference type="EMBL" id="AER54994.1"/>
    </source>
</evidence>
<proteinExistence type="predicted"/>
<dbReference type="KEGG" id="psd:DSC_01705"/>
<keyword evidence="2" id="KW-1185">Reference proteome</keyword>
<dbReference type="AlphaFoldDB" id="G7UUA5"/>
<dbReference type="EMBL" id="CP003093">
    <property type="protein sequence ID" value="AER54994.1"/>
    <property type="molecule type" value="Genomic_DNA"/>
</dbReference>
<sequence length="94" mass="10583">MNVFVLKTQLPPSDEVRRECHDAPEEIDAELYLRSLADDINGLSIVRNVDRSGFVLTIRADIGIKQAELKAAMKPYFSGDRFCTLRFVSLEPVA</sequence>
<gene>
    <name evidence="1" type="ordered locus">DSC_01705</name>
</gene>
<evidence type="ECO:0000313" key="2">
    <source>
        <dbReference type="Proteomes" id="UP000005870"/>
    </source>
</evidence>
<dbReference type="Proteomes" id="UP000005870">
    <property type="component" value="Chromosome"/>
</dbReference>
<accession>G7UUA5</accession>
<protein>
    <submittedName>
        <fullName evidence="1">Uncharacterized protein</fullName>
    </submittedName>
</protein>
<reference evidence="1 2" key="1">
    <citation type="journal article" date="2012" name="J. Bacteriol.">
        <title>Complete Genome Sequence of the BTEX-Degrading Bacterium Pseudoxanthomonas spadix BD-a59.</title>
        <authorList>
            <person name="Lee S.H."/>
            <person name="Jin H.M."/>
            <person name="Lee H.J."/>
            <person name="Kim J.M."/>
            <person name="Jeon C.O."/>
        </authorList>
    </citation>
    <scope>NUCLEOTIDE SEQUENCE [LARGE SCALE GENOMIC DNA]</scope>
    <source>
        <strain evidence="1 2">BD-a59</strain>
    </source>
</reference>
<name>G7UUA5_PSEUP</name>